<reference evidence="2" key="1">
    <citation type="submission" date="2021-03" db="EMBL/GenBank/DDBJ databases">
        <title>Draft genome sequence of rust myrtle Austropuccinia psidii MF-1, a brazilian biotype.</title>
        <authorList>
            <person name="Quecine M.C."/>
            <person name="Pachon D.M.R."/>
            <person name="Bonatelli M.L."/>
            <person name="Correr F.H."/>
            <person name="Franceschini L.M."/>
            <person name="Leite T.F."/>
            <person name="Margarido G.R.A."/>
            <person name="Almeida C.A."/>
            <person name="Ferrarezi J.A."/>
            <person name="Labate C.A."/>
        </authorList>
    </citation>
    <scope>NUCLEOTIDE SEQUENCE</scope>
    <source>
        <strain evidence="2">MF-1</strain>
    </source>
</reference>
<organism evidence="2 3">
    <name type="scientific">Austropuccinia psidii MF-1</name>
    <dbReference type="NCBI Taxonomy" id="1389203"/>
    <lineage>
        <taxon>Eukaryota</taxon>
        <taxon>Fungi</taxon>
        <taxon>Dikarya</taxon>
        <taxon>Basidiomycota</taxon>
        <taxon>Pucciniomycotina</taxon>
        <taxon>Pucciniomycetes</taxon>
        <taxon>Pucciniales</taxon>
        <taxon>Sphaerophragmiaceae</taxon>
        <taxon>Austropuccinia</taxon>
    </lineage>
</organism>
<dbReference type="PANTHER" id="PTHR37984:SF5">
    <property type="entry name" value="PROTEIN NYNRIN-LIKE"/>
    <property type="match status" value="1"/>
</dbReference>
<sequence>MKTYSKHKECGILLQLLQQKSRSLELEYQLEEPWLRDYKDNKFFLIGGLLCNREKNTSALTIIDRDHISLILQECHAFPYMGHMSEDRTKERVASTTWWTKWEPELSEYINTCERFQKANRKHGKKYGLLQHIEEPKHPWEIINMNWVTGLVPGGKEKLNACLIIVDRFGKILTIHPDGLAEKMIQKMEDILRRFCAYGMESKYHEGKALSLVEKGWNPLLPVDHLKKNLLTIHPTARDFHDMWKKACDTAAKCIADKKEYNKQRWDKLHMEPYFKEGDQVLVSTLNFDNIKGPKIMRDSLVGAFTIAQLIGENAVEVKLTEGFSRKHPVFPEENSTPPEILEVEDSPGPVSKIIKARKIRLNGKDQRQYLVRFEKQTADKDKLLAEDGIPDGNLHLRRFRAYDRTEQSHQW</sequence>
<dbReference type="AlphaFoldDB" id="A0A9Q3CU60"/>
<evidence type="ECO:0000313" key="2">
    <source>
        <dbReference type="EMBL" id="MBW0488556.1"/>
    </source>
</evidence>
<dbReference type="InterPro" id="IPR041588">
    <property type="entry name" value="Integrase_H2C2"/>
</dbReference>
<dbReference type="Gene3D" id="1.10.340.70">
    <property type="match status" value="1"/>
</dbReference>
<gene>
    <name evidence="2" type="ORF">O181_028271</name>
</gene>
<accession>A0A9Q3CU60</accession>
<proteinExistence type="predicted"/>
<dbReference type="Pfam" id="PF17921">
    <property type="entry name" value="Integrase_H2C2"/>
    <property type="match status" value="1"/>
</dbReference>
<comment type="caution">
    <text evidence="2">The sequence shown here is derived from an EMBL/GenBank/DDBJ whole genome shotgun (WGS) entry which is preliminary data.</text>
</comment>
<dbReference type="OrthoDB" id="2595244at2759"/>
<protein>
    <recommendedName>
        <fullName evidence="1">Integrase zinc-binding domain-containing protein</fullName>
    </recommendedName>
</protein>
<evidence type="ECO:0000259" key="1">
    <source>
        <dbReference type="Pfam" id="PF17921"/>
    </source>
</evidence>
<feature type="domain" description="Integrase zinc-binding" evidence="1">
    <location>
        <begin position="64"/>
        <end position="121"/>
    </location>
</feature>
<dbReference type="EMBL" id="AVOT02009657">
    <property type="protein sequence ID" value="MBW0488556.1"/>
    <property type="molecule type" value="Genomic_DNA"/>
</dbReference>
<evidence type="ECO:0000313" key="3">
    <source>
        <dbReference type="Proteomes" id="UP000765509"/>
    </source>
</evidence>
<keyword evidence="3" id="KW-1185">Reference proteome</keyword>
<dbReference type="PANTHER" id="PTHR37984">
    <property type="entry name" value="PROTEIN CBG26694"/>
    <property type="match status" value="1"/>
</dbReference>
<dbReference type="Proteomes" id="UP000765509">
    <property type="component" value="Unassembled WGS sequence"/>
</dbReference>
<name>A0A9Q3CU60_9BASI</name>
<dbReference type="InterPro" id="IPR050951">
    <property type="entry name" value="Retrovirus_Pol_polyprotein"/>
</dbReference>